<evidence type="ECO:0000256" key="7">
    <source>
        <dbReference type="PROSITE-ProRule" id="PRU00703"/>
    </source>
</evidence>
<keyword evidence="2 8" id="KW-0813">Transport</keyword>
<dbReference type="EMBL" id="NEVQ01000022">
    <property type="protein sequence ID" value="OZI50783.1"/>
    <property type="molecule type" value="Genomic_DNA"/>
</dbReference>
<dbReference type="SMART" id="SM00382">
    <property type="entry name" value="AAA"/>
    <property type="match status" value="1"/>
</dbReference>
<evidence type="ECO:0000256" key="3">
    <source>
        <dbReference type="ARBA" id="ARBA00022475"/>
    </source>
</evidence>
<keyword evidence="12" id="KW-1185">Reference proteome</keyword>
<dbReference type="InterPro" id="IPR000644">
    <property type="entry name" value="CBS_dom"/>
</dbReference>
<evidence type="ECO:0000256" key="1">
    <source>
        <dbReference type="ARBA" id="ARBA00005417"/>
    </source>
</evidence>
<dbReference type="PROSITE" id="PS00211">
    <property type="entry name" value="ABC_TRANSPORTER_1"/>
    <property type="match status" value="1"/>
</dbReference>
<evidence type="ECO:0000313" key="11">
    <source>
        <dbReference type="EMBL" id="OZI50783.1"/>
    </source>
</evidence>
<keyword evidence="8" id="KW-0472">Membrane</keyword>
<dbReference type="GO" id="GO:0016887">
    <property type="term" value="F:ATP hydrolysis activity"/>
    <property type="evidence" value="ECO:0007669"/>
    <property type="project" value="UniProtKB-UniRule"/>
</dbReference>
<dbReference type="InterPro" id="IPR005892">
    <property type="entry name" value="Gly-betaine_transp_ATP-bd"/>
</dbReference>
<feature type="domain" description="CBS" evidence="10">
    <location>
        <begin position="281"/>
        <end position="342"/>
    </location>
</feature>
<evidence type="ECO:0000256" key="6">
    <source>
        <dbReference type="ARBA" id="ARBA00022970"/>
    </source>
</evidence>
<dbReference type="InterPro" id="IPR051921">
    <property type="entry name" value="ABC_osmolyte_uptake_ATP-bind"/>
</dbReference>
<evidence type="ECO:0000256" key="8">
    <source>
        <dbReference type="RuleBase" id="RU369116"/>
    </source>
</evidence>
<dbReference type="Pfam" id="PF00005">
    <property type="entry name" value="ABC_tran"/>
    <property type="match status" value="1"/>
</dbReference>
<dbReference type="GO" id="GO:0031460">
    <property type="term" value="P:glycine betaine transport"/>
    <property type="evidence" value="ECO:0007669"/>
    <property type="project" value="InterPro"/>
</dbReference>
<keyword evidence="5 8" id="KW-0067">ATP-binding</keyword>
<dbReference type="GO" id="GO:0006865">
    <property type="term" value="P:amino acid transport"/>
    <property type="evidence" value="ECO:0007669"/>
    <property type="project" value="UniProtKB-UniRule"/>
</dbReference>
<protein>
    <recommendedName>
        <fullName evidence="8">Quaternary amine transport ATP-binding protein</fullName>
        <ecNumber evidence="8">7.6.2.9</ecNumber>
    </recommendedName>
</protein>
<dbReference type="FunFam" id="3.40.50.300:FF:000201">
    <property type="entry name" value="Glycine betaine/L-proline ABC transporter ATP-binding protein"/>
    <property type="match status" value="1"/>
</dbReference>
<evidence type="ECO:0000256" key="2">
    <source>
        <dbReference type="ARBA" id="ARBA00022448"/>
    </source>
</evidence>
<proteinExistence type="inferred from homology"/>
<dbReference type="InterPro" id="IPR003439">
    <property type="entry name" value="ABC_transporter-like_ATP-bd"/>
</dbReference>
<keyword evidence="7" id="KW-0129">CBS domain</keyword>
<accession>A0A261TQ78</accession>
<comment type="subcellular location">
    <subcellularLocation>
        <location evidence="8">Cell inner membrane</location>
        <topology evidence="8">Peripheral membrane protein</topology>
    </subcellularLocation>
</comment>
<keyword evidence="3" id="KW-1003">Cell membrane</keyword>
<dbReference type="PROSITE" id="PS51371">
    <property type="entry name" value="CBS"/>
    <property type="match status" value="1"/>
</dbReference>
<dbReference type="AlphaFoldDB" id="A0A261TQ78"/>
<dbReference type="InterPro" id="IPR003593">
    <property type="entry name" value="AAA+_ATPase"/>
</dbReference>
<sequence>MSDSVKISCQNLWHLFGKRATGFLEKHQYQPSDEQLAAAGLVAAVRDVSFDVHKGEILIIMGLSGSGKSTLIRCLTRLIKPHAGQVLFDGVDLLQASRASLTDIRRRKMGMVFQNFGLLPHRTVLENVAFPLEIQNVPESTRLAKAQELIATVGLEGREHYFPRQLSGGQQQRVGIARSLIGECDVWFLDEPFSALDPLIRREMQDEFIKLQSKLHKSIVFVTHDFDEAVRLGDRIAIMKDGRLAQIGTAEELLLTPANDYVKQFVQHAPRAKLITTQRIMTPADPTHITIASDQDVIRTTDVLEKIAKRVIASERALPVVDASGTLVGQVSREQVAGALFQ</sequence>
<dbReference type="Gene3D" id="3.40.50.300">
    <property type="entry name" value="P-loop containing nucleotide triphosphate hydrolases"/>
    <property type="match status" value="1"/>
</dbReference>
<evidence type="ECO:0000256" key="4">
    <source>
        <dbReference type="ARBA" id="ARBA00022741"/>
    </source>
</evidence>
<dbReference type="EC" id="7.6.2.9" evidence="8"/>
<dbReference type="Proteomes" id="UP000216885">
    <property type="component" value="Unassembled WGS sequence"/>
</dbReference>
<comment type="catalytic activity">
    <reaction evidence="8">
        <text>a quaternary ammonium(out) + ATP + H2O = a quaternary ammonium(in) + ADP + phosphate + H(+)</text>
        <dbReference type="Rhea" id="RHEA:11036"/>
        <dbReference type="ChEBI" id="CHEBI:15377"/>
        <dbReference type="ChEBI" id="CHEBI:15378"/>
        <dbReference type="ChEBI" id="CHEBI:30616"/>
        <dbReference type="ChEBI" id="CHEBI:35267"/>
        <dbReference type="ChEBI" id="CHEBI:43474"/>
        <dbReference type="ChEBI" id="CHEBI:456216"/>
    </reaction>
</comment>
<dbReference type="PANTHER" id="PTHR43869:SF1">
    <property type="entry name" value="GLYCINE BETAINE_PROLINE BETAINE TRANSPORT SYSTEM ATP-BINDING PROTEIN PROV"/>
    <property type="match status" value="1"/>
</dbReference>
<evidence type="ECO:0000313" key="12">
    <source>
        <dbReference type="Proteomes" id="UP000216885"/>
    </source>
</evidence>
<comment type="caution">
    <text evidence="11">The sequence shown here is derived from an EMBL/GenBank/DDBJ whole genome shotgun (WGS) entry which is preliminary data.</text>
</comment>
<name>A0A261TQ78_9BORD</name>
<organism evidence="11 12">
    <name type="scientific">Bordetella genomosp. 4</name>
    <dbReference type="NCBI Taxonomy" id="463044"/>
    <lineage>
        <taxon>Bacteria</taxon>
        <taxon>Pseudomonadati</taxon>
        <taxon>Pseudomonadota</taxon>
        <taxon>Betaproteobacteria</taxon>
        <taxon>Burkholderiales</taxon>
        <taxon>Alcaligenaceae</taxon>
        <taxon>Bordetella</taxon>
    </lineage>
</organism>
<dbReference type="InterPro" id="IPR017871">
    <property type="entry name" value="ABC_transporter-like_CS"/>
</dbReference>
<dbReference type="PANTHER" id="PTHR43869">
    <property type="entry name" value="GLYCINE BETAINE/PROLINE BETAINE TRANSPORT SYSTEM ATP-BINDING PROTEIN PROV"/>
    <property type="match status" value="1"/>
</dbReference>
<evidence type="ECO:0000259" key="10">
    <source>
        <dbReference type="PROSITE" id="PS51371"/>
    </source>
</evidence>
<dbReference type="GO" id="GO:0005886">
    <property type="term" value="C:plasma membrane"/>
    <property type="evidence" value="ECO:0007669"/>
    <property type="project" value="UniProtKB-SubCell"/>
</dbReference>
<dbReference type="NCBIfam" id="TIGR01186">
    <property type="entry name" value="proV"/>
    <property type="match status" value="1"/>
</dbReference>
<keyword evidence="4 8" id="KW-0547">Nucleotide-binding</keyword>
<gene>
    <name evidence="11" type="ORF">CAL20_23450</name>
</gene>
<evidence type="ECO:0000256" key="5">
    <source>
        <dbReference type="ARBA" id="ARBA00022840"/>
    </source>
</evidence>
<dbReference type="SUPFAM" id="SSF52540">
    <property type="entry name" value="P-loop containing nucleoside triphosphate hydrolases"/>
    <property type="match status" value="1"/>
</dbReference>
<comment type="subunit">
    <text evidence="8">The complex is probably composed of two ATP-binding proteins, two transmembrane proteins and a solute-binding protein.</text>
</comment>
<evidence type="ECO:0000259" key="9">
    <source>
        <dbReference type="PROSITE" id="PS50893"/>
    </source>
</evidence>
<dbReference type="GO" id="GO:0015418">
    <property type="term" value="F:ABC-type quaternary ammonium compound transporting activity"/>
    <property type="evidence" value="ECO:0007669"/>
    <property type="project" value="UniProtKB-EC"/>
</dbReference>
<reference evidence="11 12" key="1">
    <citation type="submission" date="2017-05" db="EMBL/GenBank/DDBJ databases">
        <title>Complete and WGS of Bordetella genogroups.</title>
        <authorList>
            <person name="Spilker T."/>
            <person name="LiPuma J."/>
        </authorList>
    </citation>
    <scope>NUCLEOTIDE SEQUENCE [LARGE SCALE GENOMIC DNA]</scope>
    <source>
        <strain evidence="11 12">AU9919</strain>
    </source>
</reference>
<keyword evidence="8" id="KW-0997">Cell inner membrane</keyword>
<keyword evidence="6" id="KW-0029">Amino-acid transport</keyword>
<dbReference type="GO" id="GO:0005524">
    <property type="term" value="F:ATP binding"/>
    <property type="evidence" value="ECO:0007669"/>
    <property type="project" value="UniProtKB-UniRule"/>
</dbReference>
<dbReference type="RefSeq" id="WP_094839180.1">
    <property type="nucleotide sequence ID" value="NZ_NEVQ01000022.1"/>
</dbReference>
<dbReference type="PROSITE" id="PS50893">
    <property type="entry name" value="ABC_TRANSPORTER_2"/>
    <property type="match status" value="1"/>
</dbReference>
<comment type="similarity">
    <text evidence="1 8">Belongs to the ABC transporter superfamily.</text>
</comment>
<dbReference type="InterPro" id="IPR027417">
    <property type="entry name" value="P-loop_NTPase"/>
</dbReference>
<feature type="domain" description="ABC transporter" evidence="9">
    <location>
        <begin position="29"/>
        <end position="266"/>
    </location>
</feature>
<dbReference type="GO" id="GO:0006970">
    <property type="term" value="P:response to osmotic stress"/>
    <property type="evidence" value="ECO:0007669"/>
    <property type="project" value="UniProtKB-ARBA"/>
</dbReference>